<dbReference type="PRINTS" id="PR00237">
    <property type="entry name" value="GPCRRHODOPSN"/>
</dbReference>
<keyword evidence="6 16" id="KW-0681">Retinal protein</keyword>
<feature type="transmembrane region" description="Helical" evidence="16">
    <location>
        <begin position="212"/>
        <end position="236"/>
    </location>
</feature>
<dbReference type="CDD" id="cd15079">
    <property type="entry name" value="7tmA_photoreceptors_insect"/>
    <property type="match status" value="1"/>
</dbReference>
<evidence type="ECO:0000256" key="12">
    <source>
        <dbReference type="ARBA" id="ARBA00023170"/>
    </source>
</evidence>
<dbReference type="InterPro" id="IPR050125">
    <property type="entry name" value="GPCR_opsins"/>
</dbReference>
<dbReference type="PANTHER" id="PTHR24240">
    <property type="entry name" value="OPSIN"/>
    <property type="match status" value="1"/>
</dbReference>
<dbReference type="GO" id="GO:0008020">
    <property type="term" value="F:G protein-coupled photoreceptor activity"/>
    <property type="evidence" value="ECO:0007669"/>
    <property type="project" value="UniProtKB-ARBA"/>
</dbReference>
<dbReference type="PROSITE" id="PS00237">
    <property type="entry name" value="G_PROTEIN_RECEP_F1_1"/>
    <property type="match status" value="1"/>
</dbReference>
<feature type="transmembrane region" description="Helical" evidence="16">
    <location>
        <begin position="87"/>
        <end position="111"/>
    </location>
</feature>
<dbReference type="SMART" id="SM01381">
    <property type="entry name" value="7TM_GPCR_Srsx"/>
    <property type="match status" value="1"/>
</dbReference>
<keyword evidence="14 16" id="KW-0807">Transducer</keyword>
<keyword evidence="15" id="KW-0844">Vision</keyword>
<evidence type="ECO:0000256" key="1">
    <source>
        <dbReference type="ARBA" id="ARBA00002881"/>
    </source>
</evidence>
<comment type="subcellular location">
    <subcellularLocation>
        <location evidence="2 16">Membrane</location>
        <topology evidence="2 16">Multi-pass membrane protein</topology>
    </subcellularLocation>
</comment>
<evidence type="ECO:0000256" key="8">
    <source>
        <dbReference type="ARBA" id="ARBA00022991"/>
    </source>
</evidence>
<dbReference type="OrthoDB" id="2105199at2759"/>
<dbReference type="GO" id="GO:0016020">
    <property type="term" value="C:membrane"/>
    <property type="evidence" value="ECO:0007669"/>
    <property type="project" value="UniProtKB-SubCell"/>
</dbReference>
<dbReference type="InterPro" id="IPR001760">
    <property type="entry name" value="Opsin"/>
</dbReference>
<dbReference type="InterPro" id="IPR000276">
    <property type="entry name" value="GPCR_Rhodpsn"/>
</dbReference>
<feature type="transmembrane region" description="Helical" evidence="16">
    <location>
        <begin position="123"/>
        <end position="143"/>
    </location>
</feature>
<evidence type="ECO:0000256" key="10">
    <source>
        <dbReference type="ARBA" id="ARBA00023136"/>
    </source>
</evidence>
<dbReference type="PRINTS" id="PR00577">
    <property type="entry name" value="OPSINRH3RH4"/>
</dbReference>
<evidence type="ECO:0000256" key="3">
    <source>
        <dbReference type="ARBA" id="ARBA00022543"/>
    </source>
</evidence>
<feature type="transmembrane region" description="Helical" evidence="16">
    <location>
        <begin position="164"/>
        <end position="187"/>
    </location>
</feature>
<gene>
    <name evidence="18" type="ORF">CHIRRI_LOCUS1089</name>
</gene>
<sequence>MFMDGNNTAVLPLALQGNGPRLLGWNLPTEDIHLLIPHWQAFEAPPFYYHLLLALVYFVLMVISTVGNGIVIWIFSTTKSLRSPSNLFIVNLAIFDLCMMLEMPMLLYNSYYQRIMGGDLACTIYAILGSFSGIGGSATNAAIAFDRYKTISSPIDGKLSRGQAIMLITFTWFWSLPFTILPTLQIWGRYVPEGFLTTCSFDFLSNNDETRVFVACIFTWAYCIPMFLIAIFYLNLFKHVRAHEKMLKAQAKRMNVQSLSANRDAKSVEIRIAKAAFTIFFMFVCAWTPYAIVALIGAFGNRQLLTPLVTMIPAVCCKIVSCIDPWVYAISHPRYRAALEKRLPWLGIREDLREEDTKSAMTAVTAAPTEET</sequence>
<evidence type="ECO:0000256" key="4">
    <source>
        <dbReference type="ARBA" id="ARBA00022606"/>
    </source>
</evidence>
<comment type="similarity">
    <text evidence="16">Belongs to the G-protein coupled receptor 1 family. Opsin subfamily.</text>
</comment>
<feature type="transmembrane region" description="Helical" evidence="16">
    <location>
        <begin position="311"/>
        <end position="331"/>
    </location>
</feature>
<evidence type="ECO:0000256" key="11">
    <source>
        <dbReference type="ARBA" id="ARBA00023157"/>
    </source>
</evidence>
<evidence type="ECO:0000256" key="16">
    <source>
        <dbReference type="RuleBase" id="RU004951"/>
    </source>
</evidence>
<reference evidence="18" key="1">
    <citation type="submission" date="2022-01" db="EMBL/GenBank/DDBJ databases">
        <authorList>
            <person name="King R."/>
        </authorList>
    </citation>
    <scope>NUCLEOTIDE SEQUENCE</scope>
</reference>
<protein>
    <recommendedName>
        <fullName evidence="17">G-protein coupled receptors family 1 profile domain-containing protein</fullName>
    </recommendedName>
</protein>
<proteinExistence type="inferred from homology"/>
<dbReference type="InterPro" id="IPR017452">
    <property type="entry name" value="GPCR_Rhodpsn_7TM"/>
</dbReference>
<dbReference type="Gene3D" id="1.20.1070.10">
    <property type="entry name" value="Rhodopsin 7-helix transmembrane proteins"/>
    <property type="match status" value="1"/>
</dbReference>
<evidence type="ECO:0000256" key="6">
    <source>
        <dbReference type="ARBA" id="ARBA00022925"/>
    </source>
</evidence>
<dbReference type="FunFam" id="1.20.1070.10:FF:000044">
    <property type="entry name" value="Opsin, ultraviolet-sensitive"/>
    <property type="match status" value="1"/>
</dbReference>
<evidence type="ECO:0000256" key="9">
    <source>
        <dbReference type="ARBA" id="ARBA00023040"/>
    </source>
</evidence>
<feature type="transmembrane region" description="Helical" evidence="16">
    <location>
        <begin position="275"/>
        <end position="299"/>
    </location>
</feature>
<evidence type="ECO:0000256" key="15">
    <source>
        <dbReference type="ARBA" id="ARBA00023305"/>
    </source>
</evidence>
<feature type="transmembrane region" description="Helical" evidence="16">
    <location>
        <begin position="47"/>
        <end position="75"/>
    </location>
</feature>
<evidence type="ECO:0000313" key="18">
    <source>
        <dbReference type="EMBL" id="CAG9798104.1"/>
    </source>
</evidence>
<evidence type="ECO:0000256" key="14">
    <source>
        <dbReference type="ARBA" id="ARBA00023224"/>
    </source>
</evidence>
<keyword evidence="11" id="KW-1015">Disulfide bond</keyword>
<keyword evidence="12 16" id="KW-0675">Receptor</keyword>
<keyword evidence="13" id="KW-0325">Glycoprotein</keyword>
<keyword evidence="7 16" id="KW-1133">Transmembrane helix</keyword>
<evidence type="ECO:0000313" key="19">
    <source>
        <dbReference type="Proteomes" id="UP001153620"/>
    </source>
</evidence>
<dbReference type="GO" id="GO:0007601">
    <property type="term" value="P:visual perception"/>
    <property type="evidence" value="ECO:0007669"/>
    <property type="project" value="UniProtKB-KW"/>
</dbReference>
<evidence type="ECO:0000256" key="2">
    <source>
        <dbReference type="ARBA" id="ARBA00004141"/>
    </source>
</evidence>
<evidence type="ECO:0000256" key="13">
    <source>
        <dbReference type="ARBA" id="ARBA00023180"/>
    </source>
</evidence>
<keyword evidence="3 16" id="KW-0600">Photoreceptor protein</keyword>
<feature type="domain" description="G-protein coupled receptors family 1 profile" evidence="17">
    <location>
        <begin position="67"/>
        <end position="328"/>
    </location>
</feature>
<dbReference type="GO" id="GO:0007602">
    <property type="term" value="P:phototransduction"/>
    <property type="evidence" value="ECO:0007669"/>
    <property type="project" value="UniProtKB-KW"/>
</dbReference>
<keyword evidence="5 16" id="KW-0812">Transmembrane</keyword>
<reference evidence="18" key="2">
    <citation type="submission" date="2022-10" db="EMBL/GenBank/DDBJ databases">
        <authorList>
            <consortium name="ENA_rothamsted_submissions"/>
            <consortium name="culmorum"/>
            <person name="King R."/>
        </authorList>
    </citation>
    <scope>NUCLEOTIDE SEQUENCE</scope>
</reference>
<dbReference type="AlphaFoldDB" id="A0A9N9RHL5"/>
<name>A0A9N9RHL5_9DIPT</name>
<keyword evidence="10 16" id="KW-0472">Membrane</keyword>
<keyword evidence="19" id="KW-1185">Reference proteome</keyword>
<dbReference type="PROSITE" id="PS50262">
    <property type="entry name" value="G_PROTEIN_RECEP_F1_2"/>
    <property type="match status" value="1"/>
</dbReference>
<dbReference type="InterPro" id="IPR027430">
    <property type="entry name" value="Retinal_BS"/>
</dbReference>
<organism evidence="18 19">
    <name type="scientific">Chironomus riparius</name>
    <dbReference type="NCBI Taxonomy" id="315576"/>
    <lineage>
        <taxon>Eukaryota</taxon>
        <taxon>Metazoa</taxon>
        <taxon>Ecdysozoa</taxon>
        <taxon>Arthropoda</taxon>
        <taxon>Hexapoda</taxon>
        <taxon>Insecta</taxon>
        <taxon>Pterygota</taxon>
        <taxon>Neoptera</taxon>
        <taxon>Endopterygota</taxon>
        <taxon>Diptera</taxon>
        <taxon>Nematocera</taxon>
        <taxon>Chironomoidea</taxon>
        <taxon>Chironomidae</taxon>
        <taxon>Chironominae</taxon>
        <taxon>Chironomus</taxon>
    </lineage>
</organism>
<dbReference type="EMBL" id="OU895877">
    <property type="protein sequence ID" value="CAG9798104.1"/>
    <property type="molecule type" value="Genomic_DNA"/>
</dbReference>
<evidence type="ECO:0000256" key="5">
    <source>
        <dbReference type="ARBA" id="ARBA00022692"/>
    </source>
</evidence>
<evidence type="ECO:0000259" key="17">
    <source>
        <dbReference type="PROSITE" id="PS50262"/>
    </source>
</evidence>
<keyword evidence="4 16" id="KW-0716">Sensory transduction</keyword>
<dbReference type="PROSITE" id="PS00238">
    <property type="entry name" value="OPSIN"/>
    <property type="match status" value="1"/>
</dbReference>
<keyword evidence="9 16" id="KW-0297">G-protein coupled receptor</keyword>
<accession>A0A9N9RHL5</accession>
<dbReference type="SUPFAM" id="SSF81321">
    <property type="entry name" value="Family A G protein-coupled receptor-like"/>
    <property type="match status" value="1"/>
</dbReference>
<dbReference type="Proteomes" id="UP001153620">
    <property type="component" value="Chromosome 1"/>
</dbReference>
<dbReference type="Pfam" id="PF00001">
    <property type="entry name" value="7tm_1"/>
    <property type="match status" value="1"/>
</dbReference>
<evidence type="ECO:0000256" key="7">
    <source>
        <dbReference type="ARBA" id="ARBA00022989"/>
    </source>
</evidence>
<keyword evidence="8 16" id="KW-0157">Chromophore</keyword>
<dbReference type="PRINTS" id="PR00238">
    <property type="entry name" value="OPSIN"/>
</dbReference>
<comment type="function">
    <text evidence="1">Visual pigments are the light-absorbing molecules that mediate vision. They consist of an apoprotein, opsin, covalently linked to cis-retinal.</text>
</comment>